<dbReference type="Proteomes" id="UP000699462">
    <property type="component" value="Unassembled WGS sequence"/>
</dbReference>
<gene>
    <name evidence="2" type="ORF">P879_00804</name>
</gene>
<comment type="caution">
    <text evidence="2">The sequence shown here is derived from an EMBL/GenBank/DDBJ whole genome shotgun (WGS) entry which is preliminary data.</text>
</comment>
<protein>
    <submittedName>
        <fullName evidence="2">Uncharacterized protein</fullName>
    </submittedName>
</protein>
<dbReference type="AlphaFoldDB" id="A0A8T0DTK5"/>
<evidence type="ECO:0000313" key="3">
    <source>
        <dbReference type="Proteomes" id="UP000699462"/>
    </source>
</evidence>
<keyword evidence="1" id="KW-0812">Transmembrane</keyword>
<proteinExistence type="predicted"/>
<name>A0A8T0DTK5_9TREM</name>
<reference evidence="2 3" key="1">
    <citation type="submission" date="2019-07" db="EMBL/GenBank/DDBJ databases">
        <title>Annotation for the trematode Paragonimus westermani.</title>
        <authorList>
            <person name="Choi Y.-J."/>
        </authorList>
    </citation>
    <scope>NUCLEOTIDE SEQUENCE [LARGE SCALE GENOMIC DNA]</scope>
    <source>
        <strain evidence="2">180907_Pwestermani</strain>
    </source>
</reference>
<sequence length="250" mass="27531">MFNLTFGSDDLRTVAIQTQNPVSEFQFERVCAPQLGYNRSGTTKKLSTRLNLDMNEENWRDSCGLSRLLSEDCQRKASDGSHDTQSLRGPVKLNLIRKADVFVGAFAFGLFLVVVNVVGIVGTVLSQQWVLLAFIVANGILVLVEVILGILYASTPRLYTNKGKSALTNIMTNYVSSTATDKYSLVATFIMTADVEIKNGSPTRSAETANNTLTSTLVRWIVGFRLPKCLIKSYTLAVGHTSVYFVLRSL</sequence>
<dbReference type="EMBL" id="JTDF01001114">
    <property type="protein sequence ID" value="KAF8570474.1"/>
    <property type="molecule type" value="Genomic_DNA"/>
</dbReference>
<keyword evidence="1" id="KW-1133">Transmembrane helix</keyword>
<feature type="transmembrane region" description="Helical" evidence="1">
    <location>
        <begin position="101"/>
        <end position="125"/>
    </location>
</feature>
<keyword evidence="3" id="KW-1185">Reference proteome</keyword>
<dbReference type="OrthoDB" id="6279736at2759"/>
<keyword evidence="1" id="KW-0472">Membrane</keyword>
<evidence type="ECO:0000256" key="1">
    <source>
        <dbReference type="SAM" id="Phobius"/>
    </source>
</evidence>
<evidence type="ECO:0000313" key="2">
    <source>
        <dbReference type="EMBL" id="KAF8570474.1"/>
    </source>
</evidence>
<feature type="transmembrane region" description="Helical" evidence="1">
    <location>
        <begin position="131"/>
        <end position="154"/>
    </location>
</feature>
<organism evidence="2 3">
    <name type="scientific">Paragonimus westermani</name>
    <dbReference type="NCBI Taxonomy" id="34504"/>
    <lineage>
        <taxon>Eukaryota</taxon>
        <taxon>Metazoa</taxon>
        <taxon>Spiralia</taxon>
        <taxon>Lophotrochozoa</taxon>
        <taxon>Platyhelminthes</taxon>
        <taxon>Trematoda</taxon>
        <taxon>Digenea</taxon>
        <taxon>Plagiorchiida</taxon>
        <taxon>Troglotremata</taxon>
        <taxon>Troglotrematidae</taxon>
        <taxon>Paragonimus</taxon>
    </lineage>
</organism>
<accession>A0A8T0DTK5</accession>